<evidence type="ECO:0000313" key="3">
    <source>
        <dbReference type="Proteomes" id="UP000323426"/>
    </source>
</evidence>
<dbReference type="Proteomes" id="UP000323426">
    <property type="component" value="Unassembled WGS sequence"/>
</dbReference>
<proteinExistence type="predicted"/>
<sequence>MANEYLDDTLHELGLITKKVQAEFGRLSAEQLNWKPAESAWSIGQCLDHLIKTNHQYFPIFEAVSQGRKKKTIWEMLPLLPGFWGRMLLKGLASTSKKFKTPKIFKPSASRIPDNIVADFVRHQQDLTRRIKATEQVDHAKTIVTSPASPIITYSLKDCVNICAVHEERHFLQAKRVMKQKDFPHKPINA</sequence>
<dbReference type="Pfam" id="PF12867">
    <property type="entry name" value="DinB_2"/>
    <property type="match status" value="1"/>
</dbReference>
<protein>
    <submittedName>
        <fullName evidence="2">DinB family protein</fullName>
    </submittedName>
</protein>
<name>A0A5M6DF62_9BACT</name>
<dbReference type="EMBL" id="VWSF01000009">
    <property type="protein sequence ID" value="KAA5545036.1"/>
    <property type="molecule type" value="Genomic_DNA"/>
</dbReference>
<evidence type="ECO:0000313" key="2">
    <source>
        <dbReference type="EMBL" id="KAA5545036.1"/>
    </source>
</evidence>
<feature type="domain" description="DinB-like" evidence="1">
    <location>
        <begin position="20"/>
        <end position="174"/>
    </location>
</feature>
<dbReference type="RefSeq" id="WP_150088919.1">
    <property type="nucleotide sequence ID" value="NZ_VWSF01000009.1"/>
</dbReference>
<organism evidence="2 3">
    <name type="scientific">Adhaeribacter rhizoryzae</name>
    <dbReference type="NCBI Taxonomy" id="2607907"/>
    <lineage>
        <taxon>Bacteria</taxon>
        <taxon>Pseudomonadati</taxon>
        <taxon>Bacteroidota</taxon>
        <taxon>Cytophagia</taxon>
        <taxon>Cytophagales</taxon>
        <taxon>Hymenobacteraceae</taxon>
        <taxon>Adhaeribacter</taxon>
    </lineage>
</organism>
<reference evidence="2 3" key="1">
    <citation type="submission" date="2019-09" db="EMBL/GenBank/DDBJ databases">
        <title>Genome sequence and assembly of Adhaeribacter sp.</title>
        <authorList>
            <person name="Chhetri G."/>
        </authorList>
    </citation>
    <scope>NUCLEOTIDE SEQUENCE [LARGE SCALE GENOMIC DNA]</scope>
    <source>
        <strain evidence="2 3">DK36</strain>
    </source>
</reference>
<dbReference type="SUPFAM" id="SSF109854">
    <property type="entry name" value="DinB/YfiT-like putative metalloenzymes"/>
    <property type="match status" value="1"/>
</dbReference>
<keyword evidence="3" id="KW-1185">Reference proteome</keyword>
<dbReference type="Gene3D" id="1.20.120.450">
    <property type="entry name" value="dinb family like domain"/>
    <property type="match status" value="1"/>
</dbReference>
<dbReference type="AlphaFoldDB" id="A0A5M6DF62"/>
<accession>A0A5M6DF62</accession>
<comment type="caution">
    <text evidence="2">The sequence shown here is derived from an EMBL/GenBank/DDBJ whole genome shotgun (WGS) entry which is preliminary data.</text>
</comment>
<gene>
    <name evidence="2" type="ORF">F0145_13355</name>
</gene>
<evidence type="ECO:0000259" key="1">
    <source>
        <dbReference type="Pfam" id="PF12867"/>
    </source>
</evidence>
<dbReference type="InterPro" id="IPR034660">
    <property type="entry name" value="DinB/YfiT-like"/>
</dbReference>
<dbReference type="InterPro" id="IPR024775">
    <property type="entry name" value="DinB-like"/>
</dbReference>